<keyword evidence="3" id="KW-0804">Transcription</keyword>
<dbReference type="KEGG" id="dgg:DGI_3498"/>
<dbReference type="AlphaFoldDB" id="T2GF26"/>
<dbReference type="PROSITE" id="PS01117">
    <property type="entry name" value="HTH_MARR_1"/>
    <property type="match status" value="1"/>
</dbReference>
<dbReference type="PATRIC" id="fig|1121448.10.peg.3448"/>
<evidence type="ECO:0000259" key="4">
    <source>
        <dbReference type="PROSITE" id="PS50995"/>
    </source>
</evidence>
<gene>
    <name evidence="5" type="ORF">DGI_3498</name>
</gene>
<reference evidence="5 6" key="1">
    <citation type="journal article" date="2013" name="J. Bacteriol.">
        <title>Roles of HynAB and Ech, the only two hydrogenases found in the model sulfate reducer Desulfovibrio gigas.</title>
        <authorList>
            <person name="Morais-Silva F.O."/>
            <person name="Santos C.I."/>
            <person name="Rodrigues R."/>
            <person name="Pereira I.A."/>
            <person name="Rodrigues-Pousada C."/>
        </authorList>
    </citation>
    <scope>NUCLEOTIDE SEQUENCE [LARGE SCALE GENOMIC DNA]</scope>
    <source>
        <strain evidence="6">ATCC 19364 / DSM 1382 / NCIMB 9332 / VKM B-1759</strain>
    </source>
</reference>
<dbReference type="SUPFAM" id="SSF46785">
    <property type="entry name" value="Winged helix' DNA-binding domain"/>
    <property type="match status" value="1"/>
</dbReference>
<dbReference type="InterPro" id="IPR036390">
    <property type="entry name" value="WH_DNA-bd_sf"/>
</dbReference>
<keyword evidence="1" id="KW-0805">Transcription regulation</keyword>
<accession>T2GF26</accession>
<evidence type="ECO:0000256" key="1">
    <source>
        <dbReference type="ARBA" id="ARBA00023015"/>
    </source>
</evidence>
<dbReference type="GO" id="GO:0003677">
    <property type="term" value="F:DNA binding"/>
    <property type="evidence" value="ECO:0007669"/>
    <property type="project" value="UniProtKB-KW"/>
</dbReference>
<dbReference type="InterPro" id="IPR036388">
    <property type="entry name" value="WH-like_DNA-bd_sf"/>
</dbReference>
<dbReference type="SMART" id="SM00347">
    <property type="entry name" value="HTH_MARR"/>
    <property type="match status" value="1"/>
</dbReference>
<organism evidence="5 6">
    <name type="scientific">Megalodesulfovibrio gigas (strain ATCC 19364 / DSM 1382 / NCIMB 9332 / VKM B-1759)</name>
    <name type="common">Desulfovibrio gigas</name>
    <dbReference type="NCBI Taxonomy" id="1121448"/>
    <lineage>
        <taxon>Bacteria</taxon>
        <taxon>Pseudomonadati</taxon>
        <taxon>Thermodesulfobacteriota</taxon>
        <taxon>Desulfovibrionia</taxon>
        <taxon>Desulfovibrionales</taxon>
        <taxon>Desulfovibrionaceae</taxon>
        <taxon>Megalodesulfovibrio</taxon>
    </lineage>
</organism>
<dbReference type="STRING" id="1121448.DGI_3498"/>
<keyword evidence="6" id="KW-1185">Reference proteome</keyword>
<reference evidence="6" key="2">
    <citation type="submission" date="2013-07" db="EMBL/GenBank/DDBJ databases">
        <authorList>
            <person name="Morais-Silva F.O."/>
            <person name="Rezende A.M."/>
            <person name="Pimentel C."/>
            <person name="Resende D.M."/>
            <person name="Santos C.I."/>
            <person name="Clemente C."/>
            <person name="de Oliveira L.M."/>
            <person name="da Silva S.M."/>
            <person name="Costa D.A."/>
            <person name="Varela-Raposo A."/>
            <person name="Horacio E.C.A."/>
            <person name="Matos M."/>
            <person name="Flores O."/>
            <person name="Ruiz J.C."/>
            <person name="Rodrigues-Pousada C."/>
        </authorList>
    </citation>
    <scope>NUCLEOTIDE SEQUENCE [LARGE SCALE GENOMIC DNA]</scope>
    <source>
        <strain evidence="6">ATCC 19364 / DSM 1382 / NCIMB 9332 / VKM B-1759</strain>
    </source>
</reference>
<dbReference type="HOGENOM" id="CLU_083287_18_0_7"/>
<dbReference type="eggNOG" id="COG1846">
    <property type="taxonomic scope" value="Bacteria"/>
</dbReference>
<evidence type="ECO:0000256" key="2">
    <source>
        <dbReference type="ARBA" id="ARBA00023125"/>
    </source>
</evidence>
<name>T2GF26_MEGG1</name>
<dbReference type="PRINTS" id="PR00598">
    <property type="entry name" value="HTHMARR"/>
</dbReference>
<dbReference type="PANTHER" id="PTHR42756:SF1">
    <property type="entry name" value="TRANSCRIPTIONAL REPRESSOR OF EMRAB OPERON"/>
    <property type="match status" value="1"/>
</dbReference>
<sequence>MRRPPGQSMGRLICLVNRRFQLYALREMARLQIGQGQVLLMAELFHQHATGTALFSQDELAALLKVDKATVTRAMAPLERVGYVVRSADLEDRRIRRVQLTPKALAIESEFFAILYRWSDALLDGIPQDKQSELFGLLRMVLANADRMAEGPRRELVADDEQTGDAGAPA</sequence>
<dbReference type="Proteomes" id="UP000016587">
    <property type="component" value="Chromosome"/>
</dbReference>
<dbReference type="GO" id="GO:0003700">
    <property type="term" value="F:DNA-binding transcription factor activity"/>
    <property type="evidence" value="ECO:0007669"/>
    <property type="project" value="InterPro"/>
</dbReference>
<dbReference type="InterPro" id="IPR000835">
    <property type="entry name" value="HTH_MarR-typ"/>
</dbReference>
<keyword evidence="2" id="KW-0238">DNA-binding</keyword>
<dbReference type="PANTHER" id="PTHR42756">
    <property type="entry name" value="TRANSCRIPTIONAL REGULATOR, MARR"/>
    <property type="match status" value="1"/>
</dbReference>
<feature type="domain" description="HTH marR-type" evidence="4">
    <location>
        <begin position="1"/>
        <end position="143"/>
    </location>
</feature>
<evidence type="ECO:0000313" key="5">
    <source>
        <dbReference type="EMBL" id="AGW15175.1"/>
    </source>
</evidence>
<dbReference type="Pfam" id="PF01047">
    <property type="entry name" value="MarR"/>
    <property type="match status" value="1"/>
</dbReference>
<dbReference type="PROSITE" id="PS50995">
    <property type="entry name" value="HTH_MARR_2"/>
    <property type="match status" value="1"/>
</dbReference>
<dbReference type="EMBL" id="CP006585">
    <property type="protein sequence ID" value="AGW15175.1"/>
    <property type="molecule type" value="Genomic_DNA"/>
</dbReference>
<dbReference type="Gene3D" id="1.10.10.10">
    <property type="entry name" value="Winged helix-like DNA-binding domain superfamily/Winged helix DNA-binding domain"/>
    <property type="match status" value="1"/>
</dbReference>
<evidence type="ECO:0000313" key="6">
    <source>
        <dbReference type="Proteomes" id="UP000016587"/>
    </source>
</evidence>
<proteinExistence type="predicted"/>
<evidence type="ECO:0000256" key="3">
    <source>
        <dbReference type="ARBA" id="ARBA00023163"/>
    </source>
</evidence>
<dbReference type="InterPro" id="IPR023187">
    <property type="entry name" value="Tscrpt_reg_MarR-type_CS"/>
</dbReference>
<protein>
    <submittedName>
        <fullName evidence="5">Putative MarR family transcriptional regulator</fullName>
    </submittedName>
</protein>